<dbReference type="InterPro" id="IPR005490">
    <property type="entry name" value="LD_TPept_cat_dom"/>
</dbReference>
<evidence type="ECO:0000256" key="5">
    <source>
        <dbReference type="ARBA" id="ARBA00022984"/>
    </source>
</evidence>
<name>A0A4Z0F5T2_9GAMM</name>
<dbReference type="SUPFAM" id="SSF141523">
    <property type="entry name" value="L,D-transpeptidase catalytic domain-like"/>
    <property type="match status" value="1"/>
</dbReference>
<evidence type="ECO:0000256" key="4">
    <source>
        <dbReference type="ARBA" id="ARBA00022960"/>
    </source>
</evidence>
<dbReference type="GO" id="GO:0008360">
    <property type="term" value="P:regulation of cell shape"/>
    <property type="evidence" value="ECO:0007669"/>
    <property type="project" value="UniProtKB-UniRule"/>
</dbReference>
<comment type="similarity">
    <text evidence="2">Belongs to the YkuD family.</text>
</comment>
<keyword evidence="3" id="KW-0808">Transferase</keyword>
<evidence type="ECO:0000256" key="3">
    <source>
        <dbReference type="ARBA" id="ARBA00022679"/>
    </source>
</evidence>
<dbReference type="InterPro" id="IPR036366">
    <property type="entry name" value="PGBDSf"/>
</dbReference>
<reference evidence="10 11" key="1">
    <citation type="journal article" date="2019" name="ISME J.">
        <title>Candidatus Macondimonas diazotrophica, a novel gammaproteobacterial genus dominating crude-oil-contaminated coastal sediments.</title>
        <authorList>
            <person name="Karthikeyan S."/>
            <person name="Konstantinidis K."/>
        </authorList>
    </citation>
    <scope>NUCLEOTIDE SEQUENCE [LARGE SCALE GENOMIC DNA]</scope>
    <source>
        <strain evidence="10 11">KTK01</strain>
    </source>
</reference>
<dbReference type="InterPro" id="IPR052905">
    <property type="entry name" value="LD-transpeptidase_YkuD-like"/>
</dbReference>
<evidence type="ECO:0000313" key="11">
    <source>
        <dbReference type="Proteomes" id="UP000297890"/>
    </source>
</evidence>
<evidence type="ECO:0000313" key="10">
    <source>
        <dbReference type="EMBL" id="TFZ81538.1"/>
    </source>
</evidence>
<dbReference type="GO" id="GO:0016740">
    <property type="term" value="F:transferase activity"/>
    <property type="evidence" value="ECO:0007669"/>
    <property type="project" value="UniProtKB-KW"/>
</dbReference>
<dbReference type="EMBL" id="SRIO01000020">
    <property type="protein sequence ID" value="TFZ81538.1"/>
    <property type="molecule type" value="Genomic_DNA"/>
</dbReference>
<dbReference type="PROSITE" id="PS52029">
    <property type="entry name" value="LD_TPASE"/>
    <property type="match status" value="1"/>
</dbReference>
<feature type="transmembrane region" description="Helical" evidence="8">
    <location>
        <begin position="81"/>
        <end position="101"/>
    </location>
</feature>
<dbReference type="Proteomes" id="UP000297890">
    <property type="component" value="Unassembled WGS sequence"/>
</dbReference>
<keyword evidence="8" id="KW-1133">Transmembrane helix</keyword>
<dbReference type="Gene3D" id="1.10.101.10">
    <property type="entry name" value="PGBD-like superfamily/PGBD"/>
    <property type="match status" value="1"/>
</dbReference>
<dbReference type="RefSeq" id="WP_135282661.1">
    <property type="nucleotide sequence ID" value="NZ_SRIO01000020.1"/>
</dbReference>
<dbReference type="GO" id="GO:0071555">
    <property type="term" value="P:cell wall organization"/>
    <property type="evidence" value="ECO:0007669"/>
    <property type="project" value="UniProtKB-UniRule"/>
</dbReference>
<feature type="domain" description="L,D-TPase catalytic" evidence="9">
    <location>
        <begin position="373"/>
        <end position="558"/>
    </location>
</feature>
<gene>
    <name evidence="10" type="ORF">E4680_12000</name>
</gene>
<dbReference type="InterPro" id="IPR038063">
    <property type="entry name" value="Transpep_catalytic_dom"/>
</dbReference>
<keyword evidence="8" id="KW-0812">Transmembrane</keyword>
<dbReference type="InterPro" id="IPR036365">
    <property type="entry name" value="PGBD-like_sf"/>
</dbReference>
<dbReference type="Pfam" id="PF01471">
    <property type="entry name" value="PG_binding_1"/>
    <property type="match status" value="1"/>
</dbReference>
<dbReference type="PANTHER" id="PTHR41533">
    <property type="entry name" value="L,D-TRANSPEPTIDASE HI_1667-RELATED"/>
    <property type="match status" value="1"/>
</dbReference>
<evidence type="ECO:0000256" key="2">
    <source>
        <dbReference type="ARBA" id="ARBA00005992"/>
    </source>
</evidence>
<sequence>MQVHLNRPARRFDIPQGLNDTADATLMGRTGHLLRMIIMLSHAGGIPALPMLDQSNRPPASRWPESAPDWQQRFMFRAGRVIALFILCHAASLAASVMAPLDSIGLQPLWSASAVQQFYAERENRPIWFDAEMPRPALFSLVQFLETLGDHGLDPDDYHATVLREGLESAPNIPLPERLRNQLEWWATDAFFALSVHLDTGRAYPGRPGLDAVLMNALPQLSVLLAVAVDHDQVASHLTPRPADPAIYAGLQAALVRLEGMPEFPVFPVGTASLRPGERDPRVAQLRECVAAWERFALPETPTAEISPDDPLIYDSGLVQRVMRFQTHMGLEDDGVVGPATLAMLNTPRTRRLDQLRANLERQRWPVLEEHGRLIRVNIPAFTLAALHDGQKVWQTRVIVGRQYRPTPLLEGKINTVVFNPTWTVPTRLVKEDLLPKIMADPNFLEDEGMTLYQRTAAGSIPIDRTELEEMIATGTRPSGLGIRQAPGKRNALGRVKFLFPNNEQIYLHDTPSRQLFNRARRMFSSGCIRVEDPLVLAEFVMGDEPGWTPERMEAIISAGKTRGIRVEPVAIQFVYWTVWADAQGNNVHFREDIYDEDAALARDLARTPWEEAT</sequence>
<keyword evidence="4 7" id="KW-0133">Cell shape</keyword>
<dbReference type="InterPro" id="IPR002477">
    <property type="entry name" value="Peptidoglycan-bd-like"/>
</dbReference>
<evidence type="ECO:0000256" key="1">
    <source>
        <dbReference type="ARBA" id="ARBA00004752"/>
    </source>
</evidence>
<dbReference type="InterPro" id="IPR045380">
    <property type="entry name" value="LD_TPept_scaffold_dom"/>
</dbReference>
<dbReference type="CDD" id="cd16913">
    <property type="entry name" value="YkuD_like"/>
    <property type="match status" value="1"/>
</dbReference>
<dbReference type="Pfam" id="PF03734">
    <property type="entry name" value="YkuD"/>
    <property type="match status" value="1"/>
</dbReference>
<keyword evidence="11" id="KW-1185">Reference proteome</keyword>
<dbReference type="Gene3D" id="2.40.440.10">
    <property type="entry name" value="L,D-transpeptidase catalytic domain-like"/>
    <property type="match status" value="1"/>
</dbReference>
<keyword evidence="6 7" id="KW-0961">Cell wall biogenesis/degradation</keyword>
<accession>A0A4Z0F5T2</accession>
<feature type="active site" description="Proton donor/acceptor" evidence="7">
    <location>
        <position position="509"/>
    </location>
</feature>
<dbReference type="AlphaFoldDB" id="A0A4Z0F5T2"/>
<dbReference type="SUPFAM" id="SSF47090">
    <property type="entry name" value="PGBD-like"/>
    <property type="match status" value="1"/>
</dbReference>
<dbReference type="GO" id="GO:0009252">
    <property type="term" value="P:peptidoglycan biosynthetic process"/>
    <property type="evidence" value="ECO:0007669"/>
    <property type="project" value="UniProtKB-UniPathway"/>
</dbReference>
<dbReference type="PANTHER" id="PTHR41533:SF2">
    <property type="entry name" value="BLR7131 PROTEIN"/>
    <property type="match status" value="1"/>
</dbReference>
<evidence type="ECO:0000256" key="7">
    <source>
        <dbReference type="PROSITE-ProRule" id="PRU01373"/>
    </source>
</evidence>
<evidence type="ECO:0000256" key="8">
    <source>
        <dbReference type="SAM" id="Phobius"/>
    </source>
</evidence>
<keyword evidence="5 7" id="KW-0573">Peptidoglycan synthesis</keyword>
<comment type="caution">
    <text evidence="10">The sequence shown here is derived from an EMBL/GenBank/DDBJ whole genome shotgun (WGS) entry which is preliminary data.</text>
</comment>
<feature type="active site" description="Nucleophile" evidence="7">
    <location>
        <position position="528"/>
    </location>
</feature>
<dbReference type="OrthoDB" id="9778545at2"/>
<dbReference type="GO" id="GO:0004180">
    <property type="term" value="F:carboxypeptidase activity"/>
    <property type="evidence" value="ECO:0007669"/>
    <property type="project" value="UniProtKB-ARBA"/>
</dbReference>
<dbReference type="Pfam" id="PF20142">
    <property type="entry name" value="Scaffold"/>
    <property type="match status" value="1"/>
</dbReference>
<proteinExistence type="inferred from homology"/>
<keyword evidence="8" id="KW-0472">Membrane</keyword>
<comment type="pathway">
    <text evidence="1 7">Cell wall biogenesis; peptidoglycan biosynthesis.</text>
</comment>
<evidence type="ECO:0000256" key="6">
    <source>
        <dbReference type="ARBA" id="ARBA00023316"/>
    </source>
</evidence>
<protein>
    <recommendedName>
        <fullName evidence="9">L,D-TPase catalytic domain-containing protein</fullName>
    </recommendedName>
</protein>
<dbReference type="UniPathway" id="UPA00219"/>
<organism evidence="10 11">
    <name type="scientific">Candidatus Macondimonas diazotrophica</name>
    <dbReference type="NCBI Taxonomy" id="2305248"/>
    <lineage>
        <taxon>Bacteria</taxon>
        <taxon>Pseudomonadati</taxon>
        <taxon>Pseudomonadota</taxon>
        <taxon>Gammaproteobacteria</taxon>
        <taxon>Chromatiales</taxon>
        <taxon>Ectothiorhodospiraceae</taxon>
        <taxon>Candidatus Macondimonas</taxon>
    </lineage>
</organism>
<evidence type="ECO:0000259" key="9">
    <source>
        <dbReference type="PROSITE" id="PS52029"/>
    </source>
</evidence>